<dbReference type="AlphaFoldDB" id="A0A8I0DNR7"/>
<dbReference type="SUPFAM" id="SSF47413">
    <property type="entry name" value="lambda repressor-like DNA-binding domains"/>
    <property type="match status" value="1"/>
</dbReference>
<accession>A0A8I0DNR7</accession>
<evidence type="ECO:0000313" key="6">
    <source>
        <dbReference type="EMBL" id="MBC5639747.1"/>
    </source>
</evidence>
<reference evidence="6" key="1">
    <citation type="submission" date="2020-08" db="EMBL/GenBank/DDBJ databases">
        <title>Genome public.</title>
        <authorList>
            <person name="Liu C."/>
            <person name="Sun Q."/>
        </authorList>
    </citation>
    <scope>NUCLEOTIDE SEQUENCE</scope>
    <source>
        <strain evidence="6">NSJ-42</strain>
    </source>
</reference>
<dbReference type="EMBL" id="JACOOQ010000005">
    <property type="protein sequence ID" value="MBC5639747.1"/>
    <property type="molecule type" value="Genomic_DNA"/>
</dbReference>
<dbReference type="InterPro" id="IPR028082">
    <property type="entry name" value="Peripla_BP_I"/>
</dbReference>
<dbReference type="SMART" id="SM00354">
    <property type="entry name" value="HTH_LACI"/>
    <property type="match status" value="1"/>
</dbReference>
<dbReference type="RefSeq" id="WP_186834837.1">
    <property type="nucleotide sequence ID" value="NZ_JACOOQ010000005.1"/>
</dbReference>
<sequence length="326" mass="36555">MTNIKDVAIKAGVSVSTVSRVMNNRGYISQATKDKVFNAMKDLNYQPNEIAKSLFKKKSNIIGLILPDISTPFYAEETRYIEEELYKLGYKLMLCNAYNSSSREQEYINMLLRNQVDGIIIGSHTLKIEDYLNLNLPIVALDRYLGDDIPIVCSDHIEGGKLAALELLNCGCTNILHFSGSLKVPTPSNDRHKSFNDTLERKNIKVNTVELPINFFSFLDYSSIIQEALDNNPDIDGIFATDTIALATIKELIKRNKNIPNDVKVVGYDGLSICALTYPTLTTIQQPIKDLSKEAVKTLINLINKKNSYIEKKIILPVSLKRGNTT</sequence>
<dbReference type="Proteomes" id="UP000662088">
    <property type="component" value="Unassembled WGS sequence"/>
</dbReference>
<dbReference type="Gene3D" id="3.40.50.2300">
    <property type="match status" value="2"/>
</dbReference>
<keyword evidence="7" id="KW-1185">Reference proteome</keyword>
<protein>
    <submittedName>
        <fullName evidence="6">LacI family DNA-binding transcriptional regulator</fullName>
    </submittedName>
</protein>
<evidence type="ECO:0000256" key="1">
    <source>
        <dbReference type="ARBA" id="ARBA00022491"/>
    </source>
</evidence>
<comment type="caution">
    <text evidence="6">The sequence shown here is derived from an EMBL/GenBank/DDBJ whole genome shotgun (WGS) entry which is preliminary data.</text>
</comment>
<dbReference type="PRINTS" id="PR00036">
    <property type="entry name" value="HTHLACI"/>
</dbReference>
<dbReference type="Pfam" id="PF00356">
    <property type="entry name" value="LacI"/>
    <property type="match status" value="1"/>
</dbReference>
<evidence type="ECO:0000313" key="7">
    <source>
        <dbReference type="Proteomes" id="UP000662088"/>
    </source>
</evidence>
<evidence type="ECO:0000259" key="5">
    <source>
        <dbReference type="PROSITE" id="PS50932"/>
    </source>
</evidence>
<dbReference type="InterPro" id="IPR010982">
    <property type="entry name" value="Lambda_DNA-bd_dom_sf"/>
</dbReference>
<dbReference type="SUPFAM" id="SSF53822">
    <property type="entry name" value="Periplasmic binding protein-like I"/>
    <property type="match status" value="1"/>
</dbReference>
<proteinExistence type="predicted"/>
<keyword evidence="2" id="KW-0805">Transcription regulation</keyword>
<organism evidence="6 7">
    <name type="scientific">Clostridium lentum</name>
    <dbReference type="NCBI Taxonomy" id="2763037"/>
    <lineage>
        <taxon>Bacteria</taxon>
        <taxon>Bacillati</taxon>
        <taxon>Bacillota</taxon>
        <taxon>Clostridia</taxon>
        <taxon>Eubacteriales</taxon>
        <taxon>Clostridiaceae</taxon>
        <taxon>Clostridium</taxon>
    </lineage>
</organism>
<keyword evidence="3 6" id="KW-0238">DNA-binding</keyword>
<dbReference type="InterPro" id="IPR000843">
    <property type="entry name" value="HTH_LacI"/>
</dbReference>
<dbReference type="Pfam" id="PF00532">
    <property type="entry name" value="Peripla_BP_1"/>
    <property type="match status" value="1"/>
</dbReference>
<dbReference type="InterPro" id="IPR001761">
    <property type="entry name" value="Peripla_BP/Lac1_sug-bd_dom"/>
</dbReference>
<dbReference type="Gene3D" id="1.10.260.40">
    <property type="entry name" value="lambda repressor-like DNA-binding domains"/>
    <property type="match status" value="1"/>
</dbReference>
<dbReference type="PANTHER" id="PTHR30146">
    <property type="entry name" value="LACI-RELATED TRANSCRIPTIONAL REPRESSOR"/>
    <property type="match status" value="1"/>
</dbReference>
<evidence type="ECO:0000256" key="2">
    <source>
        <dbReference type="ARBA" id="ARBA00023015"/>
    </source>
</evidence>
<dbReference type="CDD" id="cd01392">
    <property type="entry name" value="HTH_LacI"/>
    <property type="match status" value="1"/>
</dbReference>
<dbReference type="PANTHER" id="PTHR30146:SF95">
    <property type="entry name" value="RIBOSE OPERON REPRESSOR"/>
    <property type="match status" value="1"/>
</dbReference>
<dbReference type="CDD" id="cd06291">
    <property type="entry name" value="PBP1_Qymf-like"/>
    <property type="match status" value="1"/>
</dbReference>
<evidence type="ECO:0000256" key="4">
    <source>
        <dbReference type="ARBA" id="ARBA00023163"/>
    </source>
</evidence>
<keyword evidence="1" id="KW-0678">Repressor</keyword>
<name>A0A8I0DNR7_9CLOT</name>
<dbReference type="GO" id="GO:0003700">
    <property type="term" value="F:DNA-binding transcription factor activity"/>
    <property type="evidence" value="ECO:0007669"/>
    <property type="project" value="TreeGrafter"/>
</dbReference>
<keyword evidence="4" id="KW-0804">Transcription</keyword>
<dbReference type="PROSITE" id="PS50932">
    <property type="entry name" value="HTH_LACI_2"/>
    <property type="match status" value="1"/>
</dbReference>
<evidence type="ECO:0000256" key="3">
    <source>
        <dbReference type="ARBA" id="ARBA00023125"/>
    </source>
</evidence>
<feature type="domain" description="HTH lacI-type" evidence="5">
    <location>
        <begin position="2"/>
        <end position="56"/>
    </location>
</feature>
<dbReference type="GO" id="GO:0000976">
    <property type="term" value="F:transcription cis-regulatory region binding"/>
    <property type="evidence" value="ECO:0007669"/>
    <property type="project" value="TreeGrafter"/>
</dbReference>
<gene>
    <name evidence="6" type="ORF">H8R92_04745</name>
</gene>
<dbReference type="PROSITE" id="PS00356">
    <property type="entry name" value="HTH_LACI_1"/>
    <property type="match status" value="1"/>
</dbReference>